<keyword evidence="4" id="KW-0597">Phosphoprotein</keyword>
<comment type="similarity">
    <text evidence="2">Belongs to the protein kinase superfamily. Ser/Thr protein kinase family.</text>
</comment>
<protein>
    <recommendedName>
        <fullName evidence="22">Protein kinase domain-containing protein</fullName>
    </recommendedName>
</protein>
<dbReference type="PROSITE" id="PS50011">
    <property type="entry name" value="PROTEIN_KINASE_DOM"/>
    <property type="match status" value="1"/>
</dbReference>
<dbReference type="GO" id="GO:0005524">
    <property type="term" value="F:ATP binding"/>
    <property type="evidence" value="ECO:0007669"/>
    <property type="project" value="UniProtKB-UniRule"/>
</dbReference>
<dbReference type="InterPro" id="IPR011009">
    <property type="entry name" value="Kinase-like_dom_sf"/>
</dbReference>
<dbReference type="SUPFAM" id="SSF52058">
    <property type="entry name" value="L domain-like"/>
    <property type="match status" value="2"/>
</dbReference>
<dbReference type="Pfam" id="PF13855">
    <property type="entry name" value="LRR_8"/>
    <property type="match status" value="1"/>
</dbReference>
<feature type="transmembrane region" description="Helical" evidence="20">
    <location>
        <begin position="637"/>
        <end position="660"/>
    </location>
</feature>
<dbReference type="InterPro" id="IPR003591">
    <property type="entry name" value="Leu-rich_rpt_typical-subtyp"/>
</dbReference>
<keyword evidence="15 20" id="KW-0472">Membrane</keyword>
<dbReference type="InterPro" id="IPR013210">
    <property type="entry name" value="LRR_N_plant-typ"/>
</dbReference>
<keyword evidence="5" id="KW-0433">Leucine-rich repeat</keyword>
<keyword evidence="3" id="KW-1003">Cell membrane</keyword>
<evidence type="ECO:0000256" key="7">
    <source>
        <dbReference type="ARBA" id="ARBA00022692"/>
    </source>
</evidence>
<sequence>MLTSFRHLTITLVLLINCSSCFRSSDASLSDAQILINAKRLQINDSAGVLSDWTIADRRAAPCDWTGVVCESGRSGPVVAVRLDDLGLHGEFPHNFCRIRTLKTLSLYNNNFAGFISAQSISICYRLRSLNVSENLFNGVLPEFEPEFSYLEELDVSSCSFTGEIPSSFGRFPALKVLKMESNLLSGSIPAFLGNLSQLTRLELAYNPLKEAPLPGEIGNLTKLENLWLAGLNLIGEIPESIGRLSSLKNLDLCNNNLSGAIPASIGQLKNVTQILLYVNRLSGKLPDSIGECTSLISLDVSQNSLSGEFPVKLTAPPIETLHLNDNFFTGALPKEIALMRNLINLLLFNNSFSGELPAELGRNAYLYEVDVSTNNFTGELPRDLCFRKSLSRLITFSNRFSGRLPDAYGECGSLTYVRVQGNQLSGTVPESFWSLPNLTHLELADNRLEGPVASSVSSANAASQLEKLLLSNNDFSGPLGNQICRMQNLVQFDLSRNRLSGVLPSCITEFGKLQTLELQENSFSGEFPGQVSAWIGLQQLNISNNQFSGGVPPLLGKLGVLGSLDLSSNRFSGEIPKELVKLSYNVFNLSNNDLHGVVPRMFDNSQYQSSLMGNPGLCSAGDSVFPRCEKSQARNVPVYLIVILAAALFILVAWLLWVLRSKSSPCRQDEKAPWKVIAFQRAGLNESAILSSMIEENVIGQGGSGQVFKMETKSGQTLAVKQLWGGSRTPEMNPAFESEVETLSRIRHSNIVKLLFACSSEEFRILVYEYMEKGSLGDALQGEKGFEGLLDWPTRFKVALGAAQGLAYLHHDCVPAILHRDVKCNNILLDGEFNPKLADFGLAKSLKRDVEEGKDAMSRVAGSFGYIAPEYAYTLKVTEKSDVYSYGVVLLELITGKSPNDASFGENKNIVKWATEAVTVRATANANVIPSLELNAEPARTCEGLDHIIDPRLTPSFSELEEIHKVLTIALQCTSALPARRPSMRKVVDLLRDQKIAPLK</sequence>
<evidence type="ECO:0000313" key="24">
    <source>
        <dbReference type="Proteomes" id="UP000594263"/>
    </source>
</evidence>
<dbReference type="GO" id="GO:0009791">
    <property type="term" value="P:post-embryonic development"/>
    <property type="evidence" value="ECO:0007669"/>
    <property type="project" value="UniProtKB-ARBA"/>
</dbReference>
<keyword evidence="8 21" id="KW-0732">Signal</keyword>
<evidence type="ECO:0000256" key="4">
    <source>
        <dbReference type="ARBA" id="ARBA00022553"/>
    </source>
</evidence>
<keyword evidence="16" id="KW-1015">Disulfide bond</keyword>
<dbReference type="PANTHER" id="PTHR48056:SF35">
    <property type="entry name" value="LRR RECEPTOR-LIKE SERINE_THREONINE-PROTEIN KINASE HSL2"/>
    <property type="match status" value="1"/>
</dbReference>
<evidence type="ECO:0000256" key="10">
    <source>
        <dbReference type="ARBA" id="ARBA00022741"/>
    </source>
</evidence>
<evidence type="ECO:0000256" key="6">
    <source>
        <dbReference type="ARBA" id="ARBA00022679"/>
    </source>
</evidence>
<comment type="subcellular location">
    <subcellularLocation>
        <location evidence="1">Cell membrane</location>
        <topology evidence="1">Single-pass type I membrane protein</topology>
    </subcellularLocation>
</comment>
<dbReference type="Pfam" id="PF00560">
    <property type="entry name" value="LRR_1"/>
    <property type="match status" value="5"/>
</dbReference>
<dbReference type="InterPro" id="IPR008271">
    <property type="entry name" value="Ser/Thr_kinase_AS"/>
</dbReference>
<keyword evidence="24" id="KW-1185">Reference proteome</keyword>
<dbReference type="EnsemblPlants" id="Kaladp0023s0084.1.v1.1">
    <property type="protein sequence ID" value="Kaladp0023s0084.1.v1.1"/>
    <property type="gene ID" value="Kaladp0023s0084.v1.1"/>
</dbReference>
<name>A0A7N0T519_KALFE</name>
<keyword evidence="17" id="KW-0675">Receptor</keyword>
<evidence type="ECO:0000256" key="5">
    <source>
        <dbReference type="ARBA" id="ARBA00022614"/>
    </source>
</evidence>
<dbReference type="InterPro" id="IPR017441">
    <property type="entry name" value="Protein_kinase_ATP_BS"/>
</dbReference>
<dbReference type="InterPro" id="IPR000719">
    <property type="entry name" value="Prot_kinase_dom"/>
</dbReference>
<keyword evidence="10 19" id="KW-0547">Nucleotide-binding</keyword>
<dbReference type="GO" id="GO:0005886">
    <property type="term" value="C:plasma membrane"/>
    <property type="evidence" value="ECO:0007669"/>
    <property type="project" value="UniProtKB-SubCell"/>
</dbReference>
<feature type="binding site" evidence="19">
    <location>
        <position position="722"/>
    </location>
    <ligand>
        <name>ATP</name>
        <dbReference type="ChEBI" id="CHEBI:30616"/>
    </ligand>
</feature>
<evidence type="ECO:0000256" key="2">
    <source>
        <dbReference type="ARBA" id="ARBA00008684"/>
    </source>
</evidence>
<feature type="domain" description="Protein kinase" evidence="22">
    <location>
        <begin position="694"/>
        <end position="997"/>
    </location>
</feature>
<dbReference type="GO" id="GO:0010082">
    <property type="term" value="P:regulation of root meristem growth"/>
    <property type="evidence" value="ECO:0007669"/>
    <property type="project" value="UniProtKB-ARBA"/>
</dbReference>
<evidence type="ECO:0000256" key="15">
    <source>
        <dbReference type="ARBA" id="ARBA00023136"/>
    </source>
</evidence>
<dbReference type="PANTHER" id="PTHR48056">
    <property type="entry name" value="LRR RECEPTOR-LIKE SERINE/THREONINE-PROTEIN KINASE-RELATED"/>
    <property type="match status" value="1"/>
</dbReference>
<evidence type="ECO:0000256" key="9">
    <source>
        <dbReference type="ARBA" id="ARBA00022737"/>
    </source>
</evidence>
<evidence type="ECO:0000313" key="23">
    <source>
        <dbReference type="EnsemblPlants" id="Kaladp0023s0084.1.v1.1"/>
    </source>
</evidence>
<evidence type="ECO:0000256" key="8">
    <source>
        <dbReference type="ARBA" id="ARBA00022729"/>
    </source>
</evidence>
<reference evidence="23" key="1">
    <citation type="submission" date="2021-01" db="UniProtKB">
        <authorList>
            <consortium name="EnsemblPlants"/>
        </authorList>
    </citation>
    <scope>IDENTIFICATION</scope>
</reference>
<dbReference type="FunFam" id="3.80.10.10:FF:000470">
    <property type="entry name" value="LRR receptor-like serine/threonine-protein kinase RPK2"/>
    <property type="match status" value="1"/>
</dbReference>
<dbReference type="Pfam" id="PF00069">
    <property type="entry name" value="Pkinase"/>
    <property type="match status" value="1"/>
</dbReference>
<evidence type="ECO:0000256" key="1">
    <source>
        <dbReference type="ARBA" id="ARBA00004251"/>
    </source>
</evidence>
<evidence type="ECO:0000256" key="13">
    <source>
        <dbReference type="ARBA" id="ARBA00022843"/>
    </source>
</evidence>
<keyword evidence="9" id="KW-0677">Repeat</keyword>
<dbReference type="GO" id="GO:0033612">
    <property type="term" value="F:receptor serine/threonine kinase binding"/>
    <property type="evidence" value="ECO:0007669"/>
    <property type="project" value="TreeGrafter"/>
</dbReference>
<keyword evidence="12 19" id="KW-0067">ATP-binding</keyword>
<dbReference type="GO" id="GO:0004672">
    <property type="term" value="F:protein kinase activity"/>
    <property type="evidence" value="ECO:0007669"/>
    <property type="project" value="InterPro"/>
</dbReference>
<dbReference type="FunFam" id="1.10.510.10:FF:000388">
    <property type="entry name" value="Leucine-rich repeat receptor-like tyrosine-protein kinase PXC3"/>
    <property type="match status" value="1"/>
</dbReference>
<dbReference type="OMA" id="PPYLCYR"/>
<keyword evidence="13" id="KW-0832">Ubl conjugation</keyword>
<keyword evidence="6" id="KW-0808">Transferase</keyword>
<feature type="signal peptide" evidence="21">
    <location>
        <begin position="1"/>
        <end position="21"/>
    </location>
</feature>
<dbReference type="Gramene" id="Kaladp0023s0084.1.v1.1">
    <property type="protein sequence ID" value="Kaladp0023s0084.1.v1.1"/>
    <property type="gene ID" value="Kaladp0023s0084.v1.1"/>
</dbReference>
<evidence type="ECO:0000256" key="12">
    <source>
        <dbReference type="ARBA" id="ARBA00022840"/>
    </source>
</evidence>
<dbReference type="Gene3D" id="3.30.200.20">
    <property type="entry name" value="Phosphorylase Kinase, domain 1"/>
    <property type="match status" value="1"/>
</dbReference>
<dbReference type="Gene3D" id="3.80.10.10">
    <property type="entry name" value="Ribonuclease Inhibitor"/>
    <property type="match status" value="2"/>
</dbReference>
<evidence type="ECO:0000256" key="20">
    <source>
        <dbReference type="SAM" id="Phobius"/>
    </source>
</evidence>
<evidence type="ECO:0000256" key="18">
    <source>
        <dbReference type="ARBA" id="ARBA00023180"/>
    </source>
</evidence>
<dbReference type="GO" id="GO:0010074">
    <property type="term" value="P:maintenance of meristem identity"/>
    <property type="evidence" value="ECO:0007669"/>
    <property type="project" value="UniProtKB-ARBA"/>
</dbReference>
<dbReference type="Gene3D" id="1.10.510.10">
    <property type="entry name" value="Transferase(Phosphotransferase) domain 1"/>
    <property type="match status" value="1"/>
</dbReference>
<dbReference type="PROSITE" id="PS00107">
    <property type="entry name" value="PROTEIN_KINASE_ATP"/>
    <property type="match status" value="1"/>
</dbReference>
<evidence type="ECO:0000256" key="19">
    <source>
        <dbReference type="PROSITE-ProRule" id="PRU10141"/>
    </source>
</evidence>
<dbReference type="PROSITE" id="PS00108">
    <property type="entry name" value="PROTEIN_KINASE_ST"/>
    <property type="match status" value="1"/>
</dbReference>
<evidence type="ECO:0000256" key="3">
    <source>
        <dbReference type="ARBA" id="ARBA00022475"/>
    </source>
</evidence>
<dbReference type="InterPro" id="IPR050647">
    <property type="entry name" value="Plant_LRR-RLKs"/>
</dbReference>
<accession>A0A7N0T519</accession>
<feature type="chain" id="PRO_5029482009" description="Protein kinase domain-containing protein" evidence="21">
    <location>
        <begin position="22"/>
        <end position="1001"/>
    </location>
</feature>
<dbReference type="Proteomes" id="UP000594263">
    <property type="component" value="Unplaced"/>
</dbReference>
<dbReference type="SMART" id="SM00369">
    <property type="entry name" value="LRR_TYP"/>
    <property type="match status" value="5"/>
</dbReference>
<evidence type="ECO:0000256" key="21">
    <source>
        <dbReference type="SAM" id="SignalP"/>
    </source>
</evidence>
<evidence type="ECO:0000256" key="11">
    <source>
        <dbReference type="ARBA" id="ARBA00022777"/>
    </source>
</evidence>
<organism evidence="23 24">
    <name type="scientific">Kalanchoe fedtschenkoi</name>
    <name type="common">Lavender scallops</name>
    <name type="synonym">South American air plant</name>
    <dbReference type="NCBI Taxonomy" id="63787"/>
    <lineage>
        <taxon>Eukaryota</taxon>
        <taxon>Viridiplantae</taxon>
        <taxon>Streptophyta</taxon>
        <taxon>Embryophyta</taxon>
        <taxon>Tracheophyta</taxon>
        <taxon>Spermatophyta</taxon>
        <taxon>Magnoliopsida</taxon>
        <taxon>eudicotyledons</taxon>
        <taxon>Gunneridae</taxon>
        <taxon>Pentapetalae</taxon>
        <taxon>Saxifragales</taxon>
        <taxon>Crassulaceae</taxon>
        <taxon>Kalanchoe</taxon>
    </lineage>
</organism>
<keyword evidence="18" id="KW-0325">Glycoprotein</keyword>
<dbReference type="Pfam" id="PF08263">
    <property type="entry name" value="LRRNT_2"/>
    <property type="match status" value="1"/>
</dbReference>
<dbReference type="FunFam" id="3.80.10.10:FF:000233">
    <property type="entry name" value="Leucine-rich repeat receptor-like protein kinase TDR"/>
    <property type="match status" value="1"/>
</dbReference>
<evidence type="ECO:0000259" key="22">
    <source>
        <dbReference type="PROSITE" id="PS50011"/>
    </source>
</evidence>
<keyword evidence="11" id="KW-0418">Kinase</keyword>
<dbReference type="SUPFAM" id="SSF56112">
    <property type="entry name" value="Protein kinase-like (PK-like)"/>
    <property type="match status" value="1"/>
</dbReference>
<dbReference type="GO" id="GO:0051606">
    <property type="term" value="P:detection of stimulus"/>
    <property type="evidence" value="ECO:0007669"/>
    <property type="project" value="UniProtKB-ARBA"/>
</dbReference>
<dbReference type="SMART" id="SM00220">
    <property type="entry name" value="S_TKc"/>
    <property type="match status" value="1"/>
</dbReference>
<dbReference type="AlphaFoldDB" id="A0A7N0T519"/>
<evidence type="ECO:0000256" key="17">
    <source>
        <dbReference type="ARBA" id="ARBA00023170"/>
    </source>
</evidence>
<proteinExistence type="inferred from homology"/>
<evidence type="ECO:0000256" key="16">
    <source>
        <dbReference type="ARBA" id="ARBA00023157"/>
    </source>
</evidence>
<keyword evidence="14 20" id="KW-1133">Transmembrane helix</keyword>
<evidence type="ECO:0000256" key="14">
    <source>
        <dbReference type="ARBA" id="ARBA00022989"/>
    </source>
</evidence>
<dbReference type="InterPro" id="IPR032675">
    <property type="entry name" value="LRR_dom_sf"/>
</dbReference>
<dbReference type="InterPro" id="IPR001611">
    <property type="entry name" value="Leu-rich_rpt"/>
</dbReference>
<keyword evidence="7 20" id="KW-0812">Transmembrane</keyword>
<dbReference type="FunFam" id="3.80.10.10:FF:000775">
    <property type="entry name" value="Predicted protein"/>
    <property type="match status" value="1"/>
</dbReference>